<dbReference type="GO" id="GO:0046983">
    <property type="term" value="F:protein dimerization activity"/>
    <property type="evidence" value="ECO:0007669"/>
    <property type="project" value="InterPro"/>
</dbReference>
<evidence type="ECO:0000313" key="3">
    <source>
        <dbReference type="EnsemblMetazoa" id="XP_008180988.1"/>
    </source>
</evidence>
<dbReference type="KEGG" id="api:103308759"/>
<dbReference type="RefSeq" id="XP_008180988.1">
    <property type="nucleotide sequence ID" value="XM_008182766.1"/>
</dbReference>
<organism evidence="3 4">
    <name type="scientific">Acyrthosiphon pisum</name>
    <name type="common">Pea aphid</name>
    <dbReference type="NCBI Taxonomy" id="7029"/>
    <lineage>
        <taxon>Eukaryota</taxon>
        <taxon>Metazoa</taxon>
        <taxon>Ecdysozoa</taxon>
        <taxon>Arthropoda</taxon>
        <taxon>Hexapoda</taxon>
        <taxon>Insecta</taxon>
        <taxon>Pterygota</taxon>
        <taxon>Neoptera</taxon>
        <taxon>Paraneoptera</taxon>
        <taxon>Hemiptera</taxon>
        <taxon>Sternorrhyncha</taxon>
        <taxon>Aphidomorpha</taxon>
        <taxon>Aphidoidea</taxon>
        <taxon>Aphididae</taxon>
        <taxon>Macrosiphini</taxon>
        <taxon>Acyrthosiphon</taxon>
    </lineage>
</organism>
<evidence type="ECO:0000259" key="2">
    <source>
        <dbReference type="Pfam" id="PF05699"/>
    </source>
</evidence>
<protein>
    <recommendedName>
        <fullName evidence="2">HAT C-terminal dimerisation domain-containing protein</fullName>
    </recommendedName>
</protein>
<dbReference type="Pfam" id="PF05699">
    <property type="entry name" value="Dimer_Tnp_hAT"/>
    <property type="match status" value="1"/>
</dbReference>
<evidence type="ECO:0000256" key="1">
    <source>
        <dbReference type="SAM" id="MobiDB-lite"/>
    </source>
</evidence>
<dbReference type="EnsemblMetazoa" id="XM_008182766.1">
    <property type="protein sequence ID" value="XP_008180988.1"/>
    <property type="gene ID" value="LOC103308759"/>
</dbReference>
<dbReference type="Proteomes" id="UP000007819">
    <property type="component" value="Chromosome X"/>
</dbReference>
<name>A0A8R2B474_ACYPI</name>
<reference evidence="4" key="1">
    <citation type="submission" date="2010-06" db="EMBL/GenBank/DDBJ databases">
        <authorList>
            <person name="Jiang H."/>
            <person name="Abraham K."/>
            <person name="Ali S."/>
            <person name="Alsbrooks S.L."/>
            <person name="Anim B.N."/>
            <person name="Anosike U.S."/>
            <person name="Attaway T."/>
            <person name="Bandaranaike D.P."/>
            <person name="Battles P.K."/>
            <person name="Bell S.N."/>
            <person name="Bell A.V."/>
            <person name="Beltran B."/>
            <person name="Bickham C."/>
            <person name="Bustamante Y."/>
            <person name="Caleb T."/>
            <person name="Canada A."/>
            <person name="Cardenas V."/>
            <person name="Carter K."/>
            <person name="Chacko J."/>
            <person name="Chandrabose M.N."/>
            <person name="Chavez D."/>
            <person name="Chavez A."/>
            <person name="Chen L."/>
            <person name="Chu H.-S."/>
            <person name="Claassen K.J."/>
            <person name="Cockrell R."/>
            <person name="Collins M."/>
            <person name="Cooper J.A."/>
            <person name="Cree A."/>
            <person name="Curry S.M."/>
            <person name="Da Y."/>
            <person name="Dao M.D."/>
            <person name="Das B."/>
            <person name="Davila M.-L."/>
            <person name="Davy-Carroll L."/>
            <person name="Denson S."/>
            <person name="Dinh H."/>
            <person name="Ebong V.E."/>
            <person name="Edwards J.R."/>
            <person name="Egan A."/>
            <person name="El-Daye J."/>
            <person name="Escobedo L."/>
            <person name="Fernandez S."/>
            <person name="Fernando P.R."/>
            <person name="Flagg N."/>
            <person name="Forbes L.D."/>
            <person name="Fowler R.G."/>
            <person name="Fu Q."/>
            <person name="Gabisi R.A."/>
            <person name="Ganer J."/>
            <person name="Garbino Pronczuk A."/>
            <person name="Garcia R.M."/>
            <person name="Garner T."/>
            <person name="Garrett T.E."/>
            <person name="Gonzalez D.A."/>
            <person name="Hamid H."/>
            <person name="Hawkins E.S."/>
            <person name="Hirani K."/>
            <person name="Hogues M.E."/>
            <person name="Hollins B."/>
            <person name="Hsiao C.-H."/>
            <person name="Jabil R."/>
            <person name="James M.L."/>
            <person name="Jhangiani S.N."/>
            <person name="Johnson B."/>
            <person name="Johnson Q."/>
            <person name="Joshi V."/>
            <person name="Kalu J.B."/>
            <person name="Kam C."/>
            <person name="Kashfia A."/>
            <person name="Keebler J."/>
            <person name="Kisamo H."/>
            <person name="Kovar C.L."/>
            <person name="Lago L.A."/>
            <person name="Lai C.-Y."/>
            <person name="Laidlaw J."/>
            <person name="Lara F."/>
            <person name="Le T.-K."/>
            <person name="Lee S.L."/>
            <person name="Legall F.H."/>
            <person name="Lemon S.J."/>
            <person name="Lewis L.R."/>
            <person name="Li B."/>
            <person name="Liu Y."/>
            <person name="Liu Y.-S."/>
            <person name="Lopez J."/>
            <person name="Lozado R.J."/>
            <person name="Lu J."/>
            <person name="Madu R.C."/>
            <person name="Maheshwari M."/>
            <person name="Maheshwari R."/>
            <person name="Malloy K."/>
            <person name="Martinez E."/>
            <person name="Mathew T."/>
            <person name="Mercado I.C."/>
            <person name="Mercado C."/>
            <person name="Meyer B."/>
            <person name="Montgomery K."/>
            <person name="Morgan M.B."/>
            <person name="Munidasa M."/>
            <person name="Nazareth L.V."/>
            <person name="Nelson J."/>
            <person name="Ng B.M."/>
            <person name="Nguyen N.B."/>
            <person name="Nguyen P.Q."/>
            <person name="Nguyen T."/>
            <person name="Obregon M."/>
            <person name="Okwuonu G.O."/>
            <person name="Onwere C.G."/>
            <person name="Orozco G."/>
            <person name="Parra A."/>
            <person name="Patel S."/>
            <person name="Patil S."/>
            <person name="Perez A."/>
            <person name="Perez Y."/>
            <person name="Pham C."/>
            <person name="Primus E.L."/>
            <person name="Pu L.-L."/>
            <person name="Puazo M."/>
            <person name="Qin X."/>
            <person name="Quiroz J.B."/>
            <person name="Reese J."/>
            <person name="Richards S."/>
            <person name="Rives C.M."/>
            <person name="Robberts R."/>
            <person name="Ruiz S.J."/>
            <person name="Ruiz M.J."/>
            <person name="Santibanez J."/>
            <person name="Schneider B.W."/>
            <person name="Sisson I."/>
            <person name="Smith M."/>
            <person name="Sodergren E."/>
            <person name="Song X.-Z."/>
            <person name="Song B.B."/>
            <person name="Summersgill H."/>
            <person name="Thelus R."/>
            <person name="Thornton R.D."/>
            <person name="Trejos Z.Y."/>
            <person name="Usmani K."/>
            <person name="Vattathil S."/>
            <person name="Villasana D."/>
            <person name="Walker D.L."/>
            <person name="Wang S."/>
            <person name="Wang K."/>
            <person name="White C.S."/>
            <person name="Williams A.C."/>
            <person name="Williamson J."/>
            <person name="Wilson K."/>
            <person name="Woghiren I.O."/>
            <person name="Woodworth J.R."/>
            <person name="Worley K.C."/>
            <person name="Wright R.A."/>
            <person name="Wu W."/>
            <person name="Young L."/>
            <person name="Zhang L."/>
            <person name="Zhang J."/>
            <person name="Zhu Y."/>
            <person name="Muzny D.M."/>
            <person name="Weinstock G."/>
            <person name="Gibbs R.A."/>
        </authorList>
    </citation>
    <scope>NUCLEOTIDE SEQUENCE [LARGE SCALE GENOMIC DNA]</scope>
    <source>
        <strain evidence="4">LSR1</strain>
    </source>
</reference>
<dbReference type="AlphaFoldDB" id="A0A8R2B474"/>
<dbReference type="GeneID" id="103308759"/>
<dbReference type="InterPro" id="IPR008906">
    <property type="entry name" value="HATC_C_dom"/>
</dbReference>
<keyword evidence="4" id="KW-1185">Reference proteome</keyword>
<proteinExistence type="predicted"/>
<dbReference type="OrthoDB" id="6625518at2759"/>
<dbReference type="InterPro" id="IPR012337">
    <property type="entry name" value="RNaseH-like_sf"/>
</dbReference>
<feature type="domain" description="HAT C-terminal dimerisation" evidence="2">
    <location>
        <begin position="945"/>
        <end position="1001"/>
    </location>
</feature>
<dbReference type="PANTHER" id="PTHR45749">
    <property type="match status" value="1"/>
</dbReference>
<feature type="region of interest" description="Disordered" evidence="1">
    <location>
        <begin position="23"/>
        <end position="50"/>
    </location>
</feature>
<dbReference type="PANTHER" id="PTHR45749:SF21">
    <property type="entry name" value="DUF4371 DOMAIN-CONTAINING PROTEIN"/>
    <property type="match status" value="1"/>
</dbReference>
<evidence type="ECO:0000313" key="4">
    <source>
        <dbReference type="Proteomes" id="UP000007819"/>
    </source>
</evidence>
<sequence>MDKEKIKNKLKGGAEKLRMKRHAELKAAGSDPKQTKISFLRPPQKVNESMISSSDCNEKSQIIELKSQNAQIPQIQESLLPTESKLDNLSISILQECHQETESRKLVDDEMESVSTGNLPLLDNSSITDTDNKESKLDNLSKSILQECHQETESRKLVDDEMESVSTGNLPLLDNSSITDTDNKESILDNLSKSILQECHQETESRKLVDDEIESVSTFNLPLLDNSTITDTDNEIVVSTEIIDINIFKKPEGKNLHTFFKSHPIQPFENILFNPNKVYYRVHNNVAFKREWLSYCKENNTLFCSFCLAFGKEDNRFTVGCSALSSTNPYTRIKEHEKSVSHENSSEAFLLFINSNDIRSRLDTVRRFENERRRSVLQRLIDTIKLIGKRGLSYRGAKNAEAAYTLNDLSLDHGNFLEIILLLAKYDPLLKEHVDKAVTQSQKLYESRKEAVHAGRPGKFVTFLSKTTADYVIDAISVLLKKNLSEIIKKSEFFSVQIDSTQDINVHDQLAIVVRFVTDDVQERLIALVNCKCGTGKNLCDLLCKVLEDMNLDVTKCVGSSTDGASNMRGQYNGFSAWLNKVSPDQIHVWCYAHVLNLVMIDTSNVTCESTSLFGLLNSIAVFVRESYLRMNKWEENSKYKFISNIGDTRWWSKDRCLTKVFGLYSFPKEALFVDIIQVLNDIYLSDKFNQEIRFKAQMYRDSLLKYETVLTANIYLQIFSSTTPVSLYLQSKGMNVIQAYNMIKCTLNTLNSQSRKFDTILEVTNKFITWANSKLEDLDLEVATTFPVKRILKKKKMSGENANDQPQTDPKLKYQINVYNVIYDQIISSLEKRFNTHGKLYEDISYLNPQYFSNTNLPTTAFEFLSKKIQKFKPEITAGSIQTELKDFILKWPRLKKIASGSNLMEELSDEENEILIESDENTICTEKGKGNACQNCIRCVYAVLHKYNLHSSAYSHLYIVYKFILTLSCTQVRCETTFSKLKYILNRLRNCLSQPKLETFLLMSVEKDLLQSINNEDVIDLISNKSQDLMKLLKL</sequence>
<dbReference type="SUPFAM" id="SSF53098">
    <property type="entry name" value="Ribonuclease H-like"/>
    <property type="match status" value="1"/>
</dbReference>
<accession>A0A8R2B474</accession>
<reference evidence="3" key="2">
    <citation type="submission" date="2022-06" db="UniProtKB">
        <authorList>
            <consortium name="EnsemblMetazoa"/>
        </authorList>
    </citation>
    <scope>IDENTIFICATION</scope>
</reference>